<comment type="subcellular location">
    <subcellularLocation>
        <location evidence="1">Cell membrane</location>
        <topology evidence="1">Multi-pass membrane protein</topology>
    </subcellularLocation>
</comment>
<dbReference type="AlphaFoldDB" id="A0A9X3SRK0"/>
<dbReference type="GO" id="GO:0005886">
    <property type="term" value="C:plasma membrane"/>
    <property type="evidence" value="ECO:0007669"/>
    <property type="project" value="UniProtKB-SubCell"/>
</dbReference>
<evidence type="ECO:0000259" key="6">
    <source>
        <dbReference type="PROSITE" id="PS50850"/>
    </source>
</evidence>
<feature type="transmembrane region" description="Helical" evidence="5">
    <location>
        <begin position="79"/>
        <end position="99"/>
    </location>
</feature>
<dbReference type="Pfam" id="PF07690">
    <property type="entry name" value="MFS_1"/>
    <property type="match status" value="1"/>
</dbReference>
<dbReference type="PRINTS" id="PR01035">
    <property type="entry name" value="TCRTETA"/>
</dbReference>
<comment type="caution">
    <text evidence="7">The sequence shown here is derived from an EMBL/GenBank/DDBJ whole genome shotgun (WGS) entry which is preliminary data.</text>
</comment>
<feature type="transmembrane region" description="Helical" evidence="5">
    <location>
        <begin position="42"/>
        <end position="67"/>
    </location>
</feature>
<dbReference type="SUPFAM" id="SSF103473">
    <property type="entry name" value="MFS general substrate transporter"/>
    <property type="match status" value="1"/>
</dbReference>
<name>A0A9X3SRK0_9ACTN</name>
<keyword evidence="3 5" id="KW-1133">Transmembrane helix</keyword>
<dbReference type="GO" id="GO:0022857">
    <property type="term" value="F:transmembrane transporter activity"/>
    <property type="evidence" value="ECO:0007669"/>
    <property type="project" value="InterPro"/>
</dbReference>
<feature type="domain" description="Major facilitator superfamily (MFS) profile" evidence="6">
    <location>
        <begin position="15"/>
        <end position="401"/>
    </location>
</feature>
<feature type="transmembrane region" description="Helical" evidence="5">
    <location>
        <begin position="140"/>
        <end position="163"/>
    </location>
</feature>
<dbReference type="RefSeq" id="WP_270074646.1">
    <property type="nucleotide sequence ID" value="NZ_JAJAQC010000055.1"/>
</dbReference>
<evidence type="ECO:0000256" key="3">
    <source>
        <dbReference type="ARBA" id="ARBA00022989"/>
    </source>
</evidence>
<evidence type="ECO:0000256" key="5">
    <source>
        <dbReference type="SAM" id="Phobius"/>
    </source>
</evidence>
<dbReference type="PROSITE" id="PS50850">
    <property type="entry name" value="MFS"/>
    <property type="match status" value="1"/>
</dbReference>
<feature type="transmembrane region" description="Helical" evidence="5">
    <location>
        <begin position="105"/>
        <end position="128"/>
    </location>
</feature>
<dbReference type="InterPro" id="IPR036259">
    <property type="entry name" value="MFS_trans_sf"/>
</dbReference>
<dbReference type="Gene3D" id="1.20.1250.20">
    <property type="entry name" value="MFS general substrate transporter like domains"/>
    <property type="match status" value="2"/>
</dbReference>
<dbReference type="InterPro" id="IPR052528">
    <property type="entry name" value="Sugar_transport-like"/>
</dbReference>
<evidence type="ECO:0000313" key="7">
    <source>
        <dbReference type="EMBL" id="MDA0567401.1"/>
    </source>
</evidence>
<keyword evidence="8" id="KW-1185">Reference proteome</keyword>
<dbReference type="PANTHER" id="PTHR23526:SF4">
    <property type="entry name" value="INTEGRAL MEMBRANE TRANSPORT PROTEIN"/>
    <property type="match status" value="1"/>
</dbReference>
<evidence type="ECO:0000256" key="1">
    <source>
        <dbReference type="ARBA" id="ARBA00004651"/>
    </source>
</evidence>
<evidence type="ECO:0000256" key="2">
    <source>
        <dbReference type="ARBA" id="ARBA00022692"/>
    </source>
</evidence>
<feature type="transmembrane region" description="Helical" evidence="5">
    <location>
        <begin position="319"/>
        <end position="345"/>
    </location>
</feature>
<dbReference type="InterPro" id="IPR001958">
    <property type="entry name" value="Tet-R_TetA/multi-R_MdtG-like"/>
</dbReference>
<sequence length="401" mass="39882">MGGRTGRPGGTGQVWLWPLLVSVVLTHTTLNLARPLISYRAIALGGDATAVGLITAAYALLPVVMAVPLGRFIDRTRHGVVLIAAGTGLLAAASLLLAATQGLALIGAASAVLGVGHLVCMIAGQGLIARLSPDSGLDRAFGWFTAAASLGQLVGPLISGAVLGDASGAALVGATTTALLIAGAMAALGLLPLVVLARLRPRPRAGAGAGGQTQAERVSSLALLRRPGLPSGLFSSLALLASIDILTAYLPLIAEARGISPATVGVLLAVRALTSLLSRLSLPWLIVRWRRRTLLTASTAGAGAALAVVALPIDSPAALGAVLAVGGFLLGLGQPLTMTIVATAAPQTARATALALRLWGNRIGQVAIPAAAAGISSLAGTSGGLWLTSAVLVAAAATSWR</sequence>
<reference evidence="7" key="1">
    <citation type="submission" date="2021-10" db="EMBL/GenBank/DDBJ databases">
        <title>Streptomonospora sp. nov., isolated from mangrove soil.</title>
        <authorList>
            <person name="Chen X."/>
            <person name="Ge X."/>
            <person name="Liu W."/>
        </authorList>
    </citation>
    <scope>NUCLEOTIDE SEQUENCE</scope>
    <source>
        <strain evidence="7">S1-112</strain>
    </source>
</reference>
<evidence type="ECO:0000313" key="8">
    <source>
        <dbReference type="Proteomes" id="UP001140076"/>
    </source>
</evidence>
<feature type="transmembrane region" description="Helical" evidence="5">
    <location>
        <begin position="169"/>
        <end position="196"/>
    </location>
</feature>
<organism evidence="7 8">
    <name type="scientific">Streptomonospora mangrovi</name>
    <dbReference type="NCBI Taxonomy" id="2883123"/>
    <lineage>
        <taxon>Bacteria</taxon>
        <taxon>Bacillati</taxon>
        <taxon>Actinomycetota</taxon>
        <taxon>Actinomycetes</taxon>
        <taxon>Streptosporangiales</taxon>
        <taxon>Nocardiopsidaceae</taxon>
        <taxon>Streptomonospora</taxon>
    </lineage>
</organism>
<feature type="transmembrane region" description="Helical" evidence="5">
    <location>
        <begin position="259"/>
        <end position="282"/>
    </location>
</feature>
<gene>
    <name evidence="7" type="ORF">LG943_24205</name>
</gene>
<accession>A0A9X3SRK0</accession>
<feature type="transmembrane region" description="Helical" evidence="5">
    <location>
        <begin position="12"/>
        <end position="30"/>
    </location>
</feature>
<dbReference type="InterPro" id="IPR011701">
    <property type="entry name" value="MFS"/>
</dbReference>
<keyword evidence="4 5" id="KW-0472">Membrane</keyword>
<feature type="transmembrane region" description="Helical" evidence="5">
    <location>
        <begin position="366"/>
        <end position="397"/>
    </location>
</feature>
<keyword evidence="2 5" id="KW-0812">Transmembrane</keyword>
<protein>
    <submittedName>
        <fullName evidence="7">MFS transporter</fullName>
    </submittedName>
</protein>
<dbReference type="Proteomes" id="UP001140076">
    <property type="component" value="Unassembled WGS sequence"/>
</dbReference>
<dbReference type="InterPro" id="IPR020846">
    <property type="entry name" value="MFS_dom"/>
</dbReference>
<proteinExistence type="predicted"/>
<feature type="transmembrane region" description="Helical" evidence="5">
    <location>
        <begin position="233"/>
        <end position="253"/>
    </location>
</feature>
<dbReference type="PANTHER" id="PTHR23526">
    <property type="entry name" value="INTEGRAL MEMBRANE TRANSPORT PROTEIN-RELATED"/>
    <property type="match status" value="1"/>
</dbReference>
<evidence type="ECO:0000256" key="4">
    <source>
        <dbReference type="ARBA" id="ARBA00023136"/>
    </source>
</evidence>
<feature type="transmembrane region" description="Helical" evidence="5">
    <location>
        <begin position="294"/>
        <end position="313"/>
    </location>
</feature>
<dbReference type="EMBL" id="JAJAQC010000055">
    <property type="protein sequence ID" value="MDA0567401.1"/>
    <property type="molecule type" value="Genomic_DNA"/>
</dbReference>